<dbReference type="InterPro" id="IPR046715">
    <property type="entry name" value="DUF6607"/>
</dbReference>
<feature type="region of interest" description="Disordered" evidence="1">
    <location>
        <begin position="201"/>
        <end position="249"/>
    </location>
</feature>
<gene>
    <name evidence="2" type="ORF">CYNAS_LOCUS22621</name>
</gene>
<feature type="compositionally biased region" description="Basic and acidic residues" evidence="1">
    <location>
        <begin position="216"/>
        <end position="230"/>
    </location>
</feature>
<name>A0AA36MIH7_CYLNA</name>
<keyword evidence="3" id="KW-1185">Reference proteome</keyword>
<dbReference type="Pfam" id="PF20311">
    <property type="entry name" value="DUF6607"/>
    <property type="match status" value="1"/>
</dbReference>
<sequence length="264" mass="30194">MQGDPVTSARRRCAGGGNEVVIVVEDTPKRIVLQHLLLDEKSGHITKHWRQDWVYEAPNRFEFSADQTWQVRTIPAATNQGAWTQCVYEVSDAPRYCGTGKWTYSNNVPSWTSDLSWRPLPRREYTKRSDYNALAVINRHTLTPERLDPRAVQHQGAAQCRWQPGGDRARVRLQRLREDHRDRLHPGPQLLEGHRWLLGQGAPALGRLPDPGPGRAPEDQDRRHGDDHPAVHPRPKRSRAGKKVKDKQIDEVFAKYVEKAPKEG</sequence>
<evidence type="ECO:0000313" key="2">
    <source>
        <dbReference type="EMBL" id="CAJ0610638.1"/>
    </source>
</evidence>
<dbReference type="Proteomes" id="UP001176961">
    <property type="component" value="Unassembled WGS sequence"/>
</dbReference>
<protein>
    <submittedName>
        <fullName evidence="2">Uncharacterized protein</fullName>
    </submittedName>
</protein>
<evidence type="ECO:0000313" key="3">
    <source>
        <dbReference type="Proteomes" id="UP001176961"/>
    </source>
</evidence>
<reference evidence="2" key="1">
    <citation type="submission" date="2023-07" db="EMBL/GenBank/DDBJ databases">
        <authorList>
            <consortium name="CYATHOMIX"/>
        </authorList>
    </citation>
    <scope>NUCLEOTIDE SEQUENCE</scope>
    <source>
        <strain evidence="2">N/A</strain>
    </source>
</reference>
<proteinExistence type="predicted"/>
<dbReference type="AlphaFoldDB" id="A0AA36MIH7"/>
<organism evidence="2 3">
    <name type="scientific">Cylicocyclus nassatus</name>
    <name type="common">Nematode worm</name>
    <dbReference type="NCBI Taxonomy" id="53992"/>
    <lineage>
        <taxon>Eukaryota</taxon>
        <taxon>Metazoa</taxon>
        <taxon>Ecdysozoa</taxon>
        <taxon>Nematoda</taxon>
        <taxon>Chromadorea</taxon>
        <taxon>Rhabditida</taxon>
        <taxon>Rhabditina</taxon>
        <taxon>Rhabditomorpha</taxon>
        <taxon>Strongyloidea</taxon>
        <taxon>Strongylidae</taxon>
        <taxon>Cylicocyclus</taxon>
    </lineage>
</organism>
<evidence type="ECO:0000256" key="1">
    <source>
        <dbReference type="SAM" id="MobiDB-lite"/>
    </source>
</evidence>
<accession>A0AA36MIH7</accession>
<feature type="compositionally biased region" description="Basic residues" evidence="1">
    <location>
        <begin position="231"/>
        <end position="245"/>
    </location>
</feature>
<dbReference type="EMBL" id="CATQJL010000341">
    <property type="protein sequence ID" value="CAJ0610638.1"/>
    <property type="molecule type" value="Genomic_DNA"/>
</dbReference>
<comment type="caution">
    <text evidence="2">The sequence shown here is derived from an EMBL/GenBank/DDBJ whole genome shotgun (WGS) entry which is preliminary data.</text>
</comment>